<evidence type="ECO:0000256" key="1">
    <source>
        <dbReference type="SAM" id="Phobius"/>
    </source>
</evidence>
<comment type="caution">
    <text evidence="2">The sequence shown here is derived from an EMBL/GenBank/DDBJ whole genome shotgun (WGS) entry which is preliminary data.</text>
</comment>
<gene>
    <name evidence="2" type="ORF">TH25_25325</name>
</gene>
<feature type="transmembrane region" description="Helical" evidence="1">
    <location>
        <begin position="6"/>
        <end position="27"/>
    </location>
</feature>
<reference evidence="2 3" key="1">
    <citation type="submission" date="2014-07" db="EMBL/GenBank/DDBJ databases">
        <title>Draft genome sequence of Thalassospira profundimaris S25-3-2.</title>
        <authorList>
            <person name="Lai Q."/>
            <person name="Shao Z."/>
        </authorList>
    </citation>
    <scope>NUCLEOTIDE SEQUENCE [LARGE SCALE GENOMIC DNA]</scope>
    <source>
        <strain evidence="2 3">S25-3-2</strain>
    </source>
</reference>
<dbReference type="AlphaFoldDB" id="A0A367WD06"/>
<name>A0A367WD06_9PROT</name>
<keyword evidence="1" id="KW-0812">Transmembrane</keyword>
<proteinExistence type="predicted"/>
<dbReference type="EMBL" id="JPWH01000051">
    <property type="protein sequence ID" value="RCK39334.1"/>
    <property type="molecule type" value="Genomic_DNA"/>
</dbReference>
<evidence type="ECO:0000313" key="2">
    <source>
        <dbReference type="EMBL" id="RCK39334.1"/>
    </source>
</evidence>
<protein>
    <submittedName>
        <fullName evidence="2">Uncharacterized protein</fullName>
    </submittedName>
</protein>
<keyword evidence="1" id="KW-1133">Transmembrane helix</keyword>
<sequence length="64" mass="7283">MVWINVLLIFLPLLAPISYVTSILLAGEQTFLKLMRSFLKKLDNIEGTALIPRDSSSWWQSSDT</sequence>
<keyword evidence="1" id="KW-0472">Membrane</keyword>
<organism evidence="2 3">
    <name type="scientific">Thalassospira profundimaris</name>
    <dbReference type="NCBI Taxonomy" id="502049"/>
    <lineage>
        <taxon>Bacteria</taxon>
        <taxon>Pseudomonadati</taxon>
        <taxon>Pseudomonadota</taxon>
        <taxon>Alphaproteobacteria</taxon>
        <taxon>Rhodospirillales</taxon>
        <taxon>Thalassospiraceae</taxon>
        <taxon>Thalassospira</taxon>
    </lineage>
</organism>
<evidence type="ECO:0000313" key="3">
    <source>
        <dbReference type="Proteomes" id="UP000252517"/>
    </source>
</evidence>
<accession>A0A367WD06</accession>
<dbReference type="Proteomes" id="UP000252517">
    <property type="component" value="Unassembled WGS sequence"/>
</dbReference>